<dbReference type="Pfam" id="PF00999">
    <property type="entry name" value="Na_H_Exchanger"/>
    <property type="match status" value="1"/>
</dbReference>
<organism evidence="11 12">
    <name type="scientific">Staphylococcus haemolyticus</name>
    <dbReference type="NCBI Taxonomy" id="1283"/>
    <lineage>
        <taxon>Bacteria</taxon>
        <taxon>Bacillati</taxon>
        <taxon>Bacillota</taxon>
        <taxon>Bacilli</taxon>
        <taxon>Bacillales</taxon>
        <taxon>Staphylococcaceae</taxon>
        <taxon>Staphylococcus</taxon>
    </lineage>
</organism>
<feature type="transmembrane region" description="Helical" evidence="9">
    <location>
        <begin position="185"/>
        <end position="210"/>
    </location>
</feature>
<proteinExistence type="predicted"/>
<dbReference type="InterPro" id="IPR006153">
    <property type="entry name" value="Cation/H_exchanger_TM"/>
</dbReference>
<feature type="transmembrane region" description="Helical" evidence="9">
    <location>
        <begin position="158"/>
        <end position="179"/>
    </location>
</feature>
<dbReference type="PANTHER" id="PTHR32507:SF0">
    <property type="entry name" value="NA(+)_H(+) ANTIPORTER 2-RELATED"/>
    <property type="match status" value="1"/>
</dbReference>
<keyword evidence="4" id="KW-1003">Cell membrane</keyword>
<dbReference type="InterPro" id="IPR038770">
    <property type="entry name" value="Na+/solute_symporter_sf"/>
</dbReference>
<comment type="caution">
    <text evidence="11">The sequence shown here is derived from an EMBL/GenBank/DDBJ whole genome shotgun (WGS) entry which is preliminary data.</text>
</comment>
<evidence type="ECO:0000256" key="9">
    <source>
        <dbReference type="SAM" id="Phobius"/>
    </source>
</evidence>
<evidence type="ECO:0000313" key="12">
    <source>
        <dbReference type="Proteomes" id="UP000053523"/>
    </source>
</evidence>
<evidence type="ECO:0000256" key="4">
    <source>
        <dbReference type="ARBA" id="ARBA00022475"/>
    </source>
</evidence>
<feature type="transmembrane region" description="Helical" evidence="9">
    <location>
        <begin position="337"/>
        <end position="361"/>
    </location>
</feature>
<dbReference type="RefSeq" id="WP_037550293.1">
    <property type="nucleotide sequence ID" value="NZ_CAJCGD010000012.1"/>
</dbReference>
<evidence type="ECO:0000256" key="6">
    <source>
        <dbReference type="ARBA" id="ARBA00022989"/>
    </source>
</evidence>
<feature type="transmembrane region" description="Helical" evidence="9">
    <location>
        <begin position="92"/>
        <end position="111"/>
    </location>
</feature>
<keyword evidence="6 9" id="KW-1133">Transmembrane helix</keyword>
<evidence type="ECO:0000313" key="11">
    <source>
        <dbReference type="EMBL" id="PNN20335.1"/>
    </source>
</evidence>
<dbReference type="EMBL" id="LORN02000015">
    <property type="protein sequence ID" value="PNN20335.1"/>
    <property type="molecule type" value="Genomic_DNA"/>
</dbReference>
<keyword evidence="2" id="KW-0813">Transport</keyword>
<evidence type="ECO:0000256" key="7">
    <source>
        <dbReference type="ARBA" id="ARBA00023065"/>
    </source>
</evidence>
<dbReference type="GO" id="GO:0005886">
    <property type="term" value="C:plasma membrane"/>
    <property type="evidence" value="ECO:0007669"/>
    <property type="project" value="UniProtKB-SubCell"/>
</dbReference>
<feature type="transmembrane region" description="Helical" evidence="9">
    <location>
        <begin position="61"/>
        <end position="80"/>
    </location>
</feature>
<reference evidence="11 12" key="1">
    <citation type="submission" date="2017-12" db="EMBL/GenBank/DDBJ databases">
        <title>FDA dAtabase for Regulatory Grade micrObial Sequences (FDA-ARGOS): Supporting development and validation of Infectious Disease Dx tests.</title>
        <authorList>
            <person name="Hoffmann M."/>
            <person name="Allard M."/>
            <person name="Evans P."/>
            <person name="Brown E."/>
            <person name="Tallon L."/>
            <person name="Sadzewicz L."/>
            <person name="Sengamalay N."/>
            <person name="Ott S."/>
            <person name="Godinez A."/>
            <person name="Nagaraj S."/>
            <person name="Vavikolanu K."/>
            <person name="Aluvathingal J."/>
            <person name="Nadendla S."/>
            <person name="Sichtig H."/>
        </authorList>
    </citation>
    <scope>NUCLEOTIDE SEQUENCE [LARGE SCALE GENOMIC DNA]</scope>
    <source>
        <strain evidence="11 12">FDAARGOS_148</strain>
    </source>
</reference>
<keyword evidence="7" id="KW-0406">Ion transport</keyword>
<evidence type="ECO:0000256" key="5">
    <source>
        <dbReference type="ARBA" id="ARBA00022692"/>
    </source>
</evidence>
<feature type="transmembrane region" description="Helical" evidence="9">
    <location>
        <begin position="6"/>
        <end position="25"/>
    </location>
</feature>
<accession>A0A2K0A5N9</accession>
<feature type="transmembrane region" description="Helical" evidence="9">
    <location>
        <begin position="241"/>
        <end position="258"/>
    </location>
</feature>
<feature type="transmembrane region" description="Helical" evidence="9">
    <location>
        <begin position="304"/>
        <end position="325"/>
    </location>
</feature>
<feature type="transmembrane region" description="Helical" evidence="9">
    <location>
        <begin position="117"/>
        <end position="137"/>
    </location>
</feature>
<evidence type="ECO:0000256" key="1">
    <source>
        <dbReference type="ARBA" id="ARBA00004651"/>
    </source>
</evidence>
<sequence>MSLDLPVMLIIVLFLALGIFSQWLATQIKWPSIVVMSIVGLLIGPILGLVNPQETLGAEVFSPIVSLAVAVILFEGSSNLDFRELRGISKAVIRIITVGAAISWVLGAIALNKILDFPISVAVVMGGLFLITGPTVIQPLLKQAKVRKSVDSILRWESIILDPIGPILALTAFYIYQIFEQGFGVQVILIFILKMIITAIIGFGASFVFNWLIQRDFIPQNLMPSIQLVFILLVFSICDQILQESGLLAVTIFGLMMARYKRHDLIYKESDHFIENASSILVSTVFILITSSLTSSVLMDVLSWQLVIFAIAMIVLVRPISVLLSTIGTEITKRERAIVAMMAPRGIVVLTVAQFFGGLFMDDHVKMASYITPVTFGLVFITVVIYGFSFTPLSKLLGLASTEPPGVIIVGESEFSFHLGMKLHEHDIPIMVFNLFENTSEKAEELGFEVFKGNLLSSSDRIYADLIRYNKCLLMTKSFIFNSLAFNELVPEFGLNNVSMMPVSFTDEQARNNLNGPLRNHILFDESHSPRWFDNTISNKNIVEVLAEEYDTITDHDMIIYHVDDNSVVSFNKSTKPIPQYDQGTYGILRNVY</sequence>
<dbReference type="Gene3D" id="1.20.1530.20">
    <property type="match status" value="1"/>
</dbReference>
<evidence type="ECO:0000256" key="3">
    <source>
        <dbReference type="ARBA" id="ARBA00022449"/>
    </source>
</evidence>
<feature type="transmembrane region" description="Helical" evidence="9">
    <location>
        <begin position="279"/>
        <end position="298"/>
    </location>
</feature>
<dbReference type="GO" id="GO:0015297">
    <property type="term" value="F:antiporter activity"/>
    <property type="evidence" value="ECO:0007669"/>
    <property type="project" value="UniProtKB-KW"/>
</dbReference>
<dbReference type="Proteomes" id="UP000053523">
    <property type="component" value="Unassembled WGS sequence"/>
</dbReference>
<feature type="transmembrane region" description="Helical" evidence="9">
    <location>
        <begin position="367"/>
        <end position="388"/>
    </location>
</feature>
<dbReference type="AlphaFoldDB" id="A0A2K0A5N9"/>
<name>A0A2K0A5N9_STAHA</name>
<comment type="subcellular location">
    <subcellularLocation>
        <location evidence="1">Cell membrane</location>
        <topology evidence="1">Multi-pass membrane protein</topology>
    </subcellularLocation>
</comment>
<keyword evidence="8 9" id="KW-0472">Membrane</keyword>
<evidence type="ECO:0000256" key="2">
    <source>
        <dbReference type="ARBA" id="ARBA00022448"/>
    </source>
</evidence>
<protein>
    <submittedName>
        <fullName evidence="11">Sodium:proton antiporter</fullName>
    </submittedName>
</protein>
<feature type="transmembrane region" description="Helical" evidence="9">
    <location>
        <begin position="32"/>
        <end position="49"/>
    </location>
</feature>
<evidence type="ECO:0000256" key="8">
    <source>
        <dbReference type="ARBA" id="ARBA00023136"/>
    </source>
</evidence>
<evidence type="ECO:0000259" key="10">
    <source>
        <dbReference type="Pfam" id="PF00999"/>
    </source>
</evidence>
<dbReference type="GO" id="GO:1902600">
    <property type="term" value="P:proton transmembrane transport"/>
    <property type="evidence" value="ECO:0007669"/>
    <property type="project" value="InterPro"/>
</dbReference>
<keyword evidence="5 9" id="KW-0812">Transmembrane</keyword>
<gene>
    <name evidence="11" type="ORF">AL503_005870</name>
</gene>
<dbReference type="PANTHER" id="PTHR32507">
    <property type="entry name" value="NA(+)/H(+) ANTIPORTER 1"/>
    <property type="match status" value="1"/>
</dbReference>
<keyword evidence="3" id="KW-0050">Antiport</keyword>
<feature type="domain" description="Cation/H+ exchanger transmembrane" evidence="10">
    <location>
        <begin position="19"/>
        <end position="394"/>
    </location>
</feature>